<reference evidence="1" key="1">
    <citation type="submission" date="2020-03" db="EMBL/GenBank/DDBJ databases">
        <authorList>
            <person name="Weist P."/>
        </authorList>
    </citation>
    <scope>NUCLEOTIDE SEQUENCE</scope>
</reference>
<gene>
    <name evidence="1" type="ORF">PLEPLA_LOCUS19074</name>
</gene>
<dbReference type="Proteomes" id="UP001153269">
    <property type="component" value="Unassembled WGS sequence"/>
</dbReference>
<evidence type="ECO:0000313" key="1">
    <source>
        <dbReference type="EMBL" id="CAB1431078.1"/>
    </source>
</evidence>
<proteinExistence type="predicted"/>
<organism evidence="1 2">
    <name type="scientific">Pleuronectes platessa</name>
    <name type="common">European plaice</name>
    <dbReference type="NCBI Taxonomy" id="8262"/>
    <lineage>
        <taxon>Eukaryota</taxon>
        <taxon>Metazoa</taxon>
        <taxon>Chordata</taxon>
        <taxon>Craniata</taxon>
        <taxon>Vertebrata</taxon>
        <taxon>Euteleostomi</taxon>
        <taxon>Actinopterygii</taxon>
        <taxon>Neopterygii</taxon>
        <taxon>Teleostei</taxon>
        <taxon>Neoteleostei</taxon>
        <taxon>Acanthomorphata</taxon>
        <taxon>Carangaria</taxon>
        <taxon>Pleuronectiformes</taxon>
        <taxon>Pleuronectoidei</taxon>
        <taxon>Pleuronectidae</taxon>
        <taxon>Pleuronectes</taxon>
    </lineage>
</organism>
<protein>
    <submittedName>
        <fullName evidence="1">Uncharacterized protein</fullName>
    </submittedName>
</protein>
<dbReference type="EMBL" id="CADEAL010001302">
    <property type="protein sequence ID" value="CAB1431078.1"/>
    <property type="molecule type" value="Genomic_DNA"/>
</dbReference>
<comment type="caution">
    <text evidence="1">The sequence shown here is derived from an EMBL/GenBank/DDBJ whole genome shotgun (WGS) entry which is preliminary data.</text>
</comment>
<sequence>MHDKDSCAKLTSFKIYKLSHRFPTVLLWQLKQQERVRKGYLQLMKKPMLEGRRSGMLLLCWKASNTQATDVSVPLFRLYAASQSLISHHSLAAVSVNERADMRSSYLC</sequence>
<keyword evidence="2" id="KW-1185">Reference proteome</keyword>
<evidence type="ECO:0000313" key="2">
    <source>
        <dbReference type="Proteomes" id="UP001153269"/>
    </source>
</evidence>
<dbReference type="AlphaFoldDB" id="A0A9N7UFM5"/>
<accession>A0A9N7UFM5</accession>
<name>A0A9N7UFM5_PLEPL</name>